<reference evidence="8 9" key="3">
    <citation type="journal article" date="2011" name="Nat. Chem. Biol.">
        <title>Reveromycin A biosynthesis uses RevG and RevJ for stereospecific spiroacetal formation.</title>
        <authorList>
            <person name="Takahashi S."/>
            <person name="Toyoda A."/>
            <person name="Sekiyama Y."/>
            <person name="Takagi H."/>
            <person name="Nogawa T."/>
            <person name="Uramoto M."/>
            <person name="Suzuki R."/>
            <person name="Koshino H."/>
            <person name="Kumano T."/>
            <person name="Panthee S."/>
            <person name="Dairi T."/>
            <person name="Ishikawa J."/>
            <person name="Ikeda H."/>
            <person name="Sakaki Y."/>
            <person name="Osada H."/>
        </authorList>
    </citation>
    <scope>NUCLEOTIDE SEQUENCE [LARGE SCALE GENOMIC DNA]</scope>
    <source>
        <strain evidence="8 9">SN-593</strain>
    </source>
</reference>
<reference evidence="8 9" key="2">
    <citation type="journal article" date="2011" name="J. Antibiot.">
        <title>Furaquinocins I and J: novel polyketide isoprenoid hybrid compounds from Streptomyces reveromyceticus SN-593.</title>
        <authorList>
            <person name="Panthee S."/>
            <person name="Takahashi S."/>
            <person name="Takagi H."/>
            <person name="Nogawa T."/>
            <person name="Oowada E."/>
            <person name="Uramoto M."/>
            <person name="Osada H."/>
        </authorList>
    </citation>
    <scope>NUCLEOTIDE SEQUENCE [LARGE SCALE GENOMIC DNA]</scope>
    <source>
        <strain evidence="8 9">SN-593</strain>
    </source>
</reference>
<keyword evidence="9" id="KW-1185">Reference proteome</keyword>
<feature type="transmembrane region" description="Helical" evidence="7">
    <location>
        <begin position="59"/>
        <end position="83"/>
    </location>
</feature>
<dbReference type="InterPro" id="IPR037294">
    <property type="entry name" value="ABC_BtuC-like"/>
</dbReference>
<feature type="transmembrane region" description="Helical" evidence="7">
    <location>
        <begin position="257"/>
        <end position="277"/>
    </location>
</feature>
<dbReference type="PANTHER" id="PTHR30477">
    <property type="entry name" value="ABC-TRANSPORTER METAL-BINDING PROTEIN"/>
    <property type="match status" value="1"/>
</dbReference>
<evidence type="ECO:0000256" key="1">
    <source>
        <dbReference type="ARBA" id="ARBA00004141"/>
    </source>
</evidence>
<feature type="transmembrane region" description="Helical" evidence="7">
    <location>
        <begin position="95"/>
        <end position="115"/>
    </location>
</feature>
<feature type="transmembrane region" description="Helical" evidence="7">
    <location>
        <begin position="16"/>
        <end position="39"/>
    </location>
</feature>
<accession>A0A7U3VRU7</accession>
<comment type="subcellular location">
    <subcellularLocation>
        <location evidence="6">Cell membrane</location>
        <topology evidence="6">Multi-pass membrane protein</topology>
    </subcellularLocation>
    <subcellularLocation>
        <location evidence="1">Membrane</location>
        <topology evidence="1">Multi-pass membrane protein</topology>
    </subcellularLocation>
</comment>
<dbReference type="GO" id="GO:0010043">
    <property type="term" value="P:response to zinc ion"/>
    <property type="evidence" value="ECO:0007669"/>
    <property type="project" value="TreeGrafter"/>
</dbReference>
<proteinExistence type="inferred from homology"/>
<dbReference type="Proteomes" id="UP000595703">
    <property type="component" value="Chromosome"/>
</dbReference>
<evidence type="ECO:0000256" key="5">
    <source>
        <dbReference type="ARBA" id="ARBA00023136"/>
    </source>
</evidence>
<comment type="similarity">
    <text evidence="2 6">Belongs to the ABC-3 integral membrane protein family.</text>
</comment>
<dbReference type="KEGG" id="arev:RVR_8459"/>
<dbReference type="Pfam" id="PF00950">
    <property type="entry name" value="ABC-3"/>
    <property type="match status" value="1"/>
</dbReference>
<dbReference type="EMBL" id="AP018365">
    <property type="protein sequence ID" value="BBB01181.1"/>
    <property type="molecule type" value="Genomic_DNA"/>
</dbReference>
<dbReference type="SUPFAM" id="SSF81345">
    <property type="entry name" value="ABC transporter involved in vitamin B12 uptake, BtuC"/>
    <property type="match status" value="1"/>
</dbReference>
<feature type="transmembrane region" description="Helical" evidence="7">
    <location>
        <begin position="230"/>
        <end position="251"/>
    </location>
</feature>
<evidence type="ECO:0000256" key="4">
    <source>
        <dbReference type="ARBA" id="ARBA00022989"/>
    </source>
</evidence>
<evidence type="ECO:0000256" key="6">
    <source>
        <dbReference type="RuleBase" id="RU003943"/>
    </source>
</evidence>
<sequence length="287" mass="28523">MTVLALGWPGALGHPFFLHAVLAGAAIAAASGMVGYFLVLRAQVFTGDALSHMAFTGSLAALAAGIDLRLGLYAATIAVALLLGTLSRSGRADDVAIGNVFAWITGLGAFFLTRYSTSGGADNAGAGVRVLFGSIFGMSAGQAGTAAAVAAGVCGLVLAAFRPLLFASVDEAVAAARGVPVGLLGYGFLALVGVTAAEATQAVGSLLLLGLLAAPAGAAQRLTETPGRAFALSTVLAVAEMWGGLSLSYAVPKMPPSFAIMALATAVYAAAFAVGGWRRRAPRLAPA</sequence>
<name>A0A7U3VRU7_9ACTN</name>
<feature type="transmembrane region" description="Helical" evidence="7">
    <location>
        <begin position="173"/>
        <end position="193"/>
    </location>
</feature>
<protein>
    <submittedName>
        <fullName evidence="8">Putative ABC-3 protein</fullName>
    </submittedName>
</protein>
<feature type="transmembrane region" description="Helical" evidence="7">
    <location>
        <begin position="135"/>
        <end position="161"/>
    </location>
</feature>
<keyword evidence="6" id="KW-0813">Transport</keyword>
<dbReference type="GO" id="GO:0055085">
    <property type="term" value="P:transmembrane transport"/>
    <property type="evidence" value="ECO:0007669"/>
    <property type="project" value="InterPro"/>
</dbReference>
<keyword evidence="4 7" id="KW-1133">Transmembrane helix</keyword>
<feature type="transmembrane region" description="Helical" evidence="7">
    <location>
        <begin position="199"/>
        <end position="218"/>
    </location>
</feature>
<dbReference type="Gene3D" id="1.10.3470.10">
    <property type="entry name" value="ABC transporter involved in vitamin B12 uptake, BtuC"/>
    <property type="match status" value="1"/>
</dbReference>
<reference evidence="8 9" key="1">
    <citation type="journal article" date="2010" name="J. Bacteriol.">
        <title>Biochemical characterization of a novel indole prenyltransferase from Streptomyces sp. SN-593.</title>
        <authorList>
            <person name="Takahashi S."/>
            <person name="Takagi H."/>
            <person name="Toyoda A."/>
            <person name="Uramoto M."/>
            <person name="Nogawa T."/>
            <person name="Ueki M."/>
            <person name="Sakaki Y."/>
            <person name="Osada H."/>
        </authorList>
    </citation>
    <scope>NUCLEOTIDE SEQUENCE [LARGE SCALE GENOMIC DNA]</scope>
    <source>
        <strain evidence="8 9">SN-593</strain>
    </source>
</reference>
<evidence type="ECO:0000313" key="9">
    <source>
        <dbReference type="Proteomes" id="UP000595703"/>
    </source>
</evidence>
<reference evidence="8 9" key="4">
    <citation type="journal article" date="2020" name="Sci. Rep.">
        <title>beta-carboline chemical signals induce reveromycin production through a LuxR family regulator in Streptomyces sp. SN-593.</title>
        <authorList>
            <person name="Panthee S."/>
            <person name="Kito N."/>
            <person name="Hayashi T."/>
            <person name="Shimizu T."/>
            <person name="Ishikawa J."/>
            <person name="Hamamoto H."/>
            <person name="Osada H."/>
            <person name="Takahashi S."/>
        </authorList>
    </citation>
    <scope>NUCLEOTIDE SEQUENCE [LARGE SCALE GENOMIC DNA]</scope>
    <source>
        <strain evidence="8 9">SN-593</strain>
    </source>
</reference>
<gene>
    <name evidence="8" type="ORF">RVR_8459</name>
</gene>
<dbReference type="RefSeq" id="WP_202237112.1">
    <property type="nucleotide sequence ID" value="NZ_AP018365.1"/>
</dbReference>
<dbReference type="InterPro" id="IPR001626">
    <property type="entry name" value="ABC_TroCD"/>
</dbReference>
<dbReference type="GO" id="GO:0043190">
    <property type="term" value="C:ATP-binding cassette (ABC) transporter complex"/>
    <property type="evidence" value="ECO:0007669"/>
    <property type="project" value="InterPro"/>
</dbReference>
<keyword evidence="5 7" id="KW-0472">Membrane</keyword>
<keyword evidence="3 6" id="KW-0812">Transmembrane</keyword>
<organism evidence="8 9">
    <name type="scientific">Actinacidiphila reveromycinica</name>
    <dbReference type="NCBI Taxonomy" id="659352"/>
    <lineage>
        <taxon>Bacteria</taxon>
        <taxon>Bacillati</taxon>
        <taxon>Actinomycetota</taxon>
        <taxon>Actinomycetes</taxon>
        <taxon>Kitasatosporales</taxon>
        <taxon>Streptomycetaceae</taxon>
        <taxon>Actinacidiphila</taxon>
    </lineage>
</organism>
<dbReference type="PANTHER" id="PTHR30477:SF13">
    <property type="entry name" value="IRON TRANSPORT SYSTEM MEMBRANE PROTEIN HI_0360-RELATED"/>
    <property type="match status" value="1"/>
</dbReference>
<evidence type="ECO:0000313" key="8">
    <source>
        <dbReference type="EMBL" id="BBB01181.1"/>
    </source>
</evidence>
<evidence type="ECO:0000256" key="2">
    <source>
        <dbReference type="ARBA" id="ARBA00008034"/>
    </source>
</evidence>
<dbReference type="AlphaFoldDB" id="A0A7U3VRU7"/>
<evidence type="ECO:0000256" key="3">
    <source>
        <dbReference type="ARBA" id="ARBA00022692"/>
    </source>
</evidence>
<evidence type="ECO:0000256" key="7">
    <source>
        <dbReference type="SAM" id="Phobius"/>
    </source>
</evidence>